<dbReference type="InterPro" id="IPR046687">
    <property type="entry name" value="DUF6557"/>
</dbReference>
<dbReference type="Proteomes" id="UP000298615">
    <property type="component" value="Chromosome"/>
</dbReference>
<organism evidence="1 2">
    <name type="scientific">Vagococcus zengguangii</name>
    <dbReference type="NCBI Taxonomy" id="2571750"/>
    <lineage>
        <taxon>Bacteria</taxon>
        <taxon>Bacillati</taxon>
        <taxon>Bacillota</taxon>
        <taxon>Bacilli</taxon>
        <taxon>Lactobacillales</taxon>
        <taxon>Enterococcaceae</taxon>
        <taxon>Vagococcus</taxon>
    </lineage>
</organism>
<protein>
    <submittedName>
        <fullName evidence="1">Uncharacterized protein</fullName>
    </submittedName>
</protein>
<name>A0A4D7CTT0_9ENTE</name>
<sequence length="148" mass="17343">MNFKTELLGILNDDLLMTIAEDMVGRFNIQESADKRFDKLSRFVNSIQSVSDKVNNHYVVKIMQDFDDEEDEDEEGYWRPFLYHVNEDKLYPIDLIPFTDLFTYQIDGLTDDLDLLSEVLFELTFDGFTIEEQQISIMAFEDSLASLE</sequence>
<dbReference type="OrthoDB" id="2200370at2"/>
<accession>A0A4D7CTT0</accession>
<keyword evidence="2" id="KW-1185">Reference proteome</keyword>
<reference evidence="1 2" key="1">
    <citation type="submission" date="2019-04" db="EMBL/GenBank/DDBJ databases">
        <title>Vagococcus sp. nov., isolated from faeces of yaks (Bos grunniens).</title>
        <authorList>
            <person name="Ge Y."/>
        </authorList>
    </citation>
    <scope>NUCLEOTIDE SEQUENCE [LARGE SCALE GENOMIC DNA]</scope>
    <source>
        <strain evidence="1 2">MN-17</strain>
    </source>
</reference>
<evidence type="ECO:0000313" key="2">
    <source>
        <dbReference type="Proteomes" id="UP000298615"/>
    </source>
</evidence>
<dbReference type="Pfam" id="PF20194">
    <property type="entry name" value="DUF6557"/>
    <property type="match status" value="1"/>
</dbReference>
<dbReference type="EMBL" id="CP039712">
    <property type="protein sequence ID" value="QCI86342.1"/>
    <property type="molecule type" value="Genomic_DNA"/>
</dbReference>
<gene>
    <name evidence="1" type="ORF">FA707_04900</name>
</gene>
<evidence type="ECO:0000313" key="1">
    <source>
        <dbReference type="EMBL" id="QCI86342.1"/>
    </source>
</evidence>
<proteinExistence type="predicted"/>
<dbReference type="AlphaFoldDB" id="A0A4D7CTT0"/>
<dbReference type="RefSeq" id="WP_136953175.1">
    <property type="nucleotide sequence ID" value="NZ_CP039712.1"/>
</dbReference>
<dbReference type="KEGG" id="vao:FA707_04900"/>